<protein>
    <submittedName>
        <fullName evidence="1">Uncharacterized protein</fullName>
    </submittedName>
</protein>
<keyword evidence="2" id="KW-1185">Reference proteome</keyword>
<evidence type="ECO:0000313" key="2">
    <source>
        <dbReference type="Proteomes" id="UP000233556"/>
    </source>
</evidence>
<dbReference type="AlphaFoldDB" id="A0A2I0TJY0"/>
<reference evidence="2" key="2">
    <citation type="submission" date="2017-12" db="EMBL/GenBank/DDBJ databases">
        <title>Genome sequence of the Bar-tailed Godwit (Limosa lapponica baueri).</title>
        <authorList>
            <person name="Lima N.C.B."/>
            <person name="Parody-Merino A.M."/>
            <person name="Battley P.F."/>
            <person name="Fidler A.E."/>
            <person name="Prosdocimi F."/>
        </authorList>
    </citation>
    <scope>NUCLEOTIDE SEQUENCE [LARGE SCALE GENOMIC DNA]</scope>
</reference>
<dbReference type="OrthoDB" id="10594239at2759"/>
<accession>A0A2I0TJY0</accession>
<proteinExistence type="predicted"/>
<dbReference type="Proteomes" id="UP000233556">
    <property type="component" value="Unassembled WGS sequence"/>
</dbReference>
<organism evidence="1 2">
    <name type="scientific">Limosa lapponica baueri</name>
    <dbReference type="NCBI Taxonomy" id="1758121"/>
    <lineage>
        <taxon>Eukaryota</taxon>
        <taxon>Metazoa</taxon>
        <taxon>Chordata</taxon>
        <taxon>Craniata</taxon>
        <taxon>Vertebrata</taxon>
        <taxon>Euteleostomi</taxon>
        <taxon>Archelosauria</taxon>
        <taxon>Archosauria</taxon>
        <taxon>Dinosauria</taxon>
        <taxon>Saurischia</taxon>
        <taxon>Theropoda</taxon>
        <taxon>Coelurosauria</taxon>
        <taxon>Aves</taxon>
        <taxon>Neognathae</taxon>
        <taxon>Neoaves</taxon>
        <taxon>Charadriiformes</taxon>
        <taxon>Scolopacidae</taxon>
        <taxon>Limosa</taxon>
    </lineage>
</organism>
<sequence>MLEVKYLVFCRACSNRRWTDVISTRVCNVWKPLFGRTEAWDKKEKSWDIYNIPWLDGKAGYKPPGIGKISLLSSDTTVVTRRAYQKIESGKVLASLELPSTDEDRN</sequence>
<gene>
    <name evidence="1" type="ORF">llap_15581</name>
</gene>
<name>A0A2I0TJY0_LIMLA</name>
<evidence type="ECO:0000313" key="1">
    <source>
        <dbReference type="EMBL" id="PKU34114.1"/>
    </source>
</evidence>
<dbReference type="EMBL" id="KZ509411">
    <property type="protein sequence ID" value="PKU34114.1"/>
    <property type="molecule type" value="Genomic_DNA"/>
</dbReference>
<reference evidence="2" key="1">
    <citation type="submission" date="2017-11" db="EMBL/GenBank/DDBJ databases">
        <authorList>
            <person name="Lima N.C."/>
            <person name="Parody-Merino A.M."/>
            <person name="Battley P.F."/>
            <person name="Fidler A.E."/>
            <person name="Prosdocimi F."/>
        </authorList>
    </citation>
    <scope>NUCLEOTIDE SEQUENCE [LARGE SCALE GENOMIC DNA]</scope>
</reference>